<dbReference type="PANTHER" id="PTHR10422">
    <property type="entry name" value="CYTOCHROME C OXIDASE SUBUNIT 1"/>
    <property type="match status" value="1"/>
</dbReference>
<dbReference type="InterPro" id="IPR014241">
    <property type="entry name" value="Cyt_c_oxidase_su1_bac"/>
</dbReference>
<keyword evidence="6" id="KW-1003">Cell membrane</keyword>
<gene>
    <name evidence="22" type="primary">ctaD</name>
    <name evidence="22" type="ORF">E3U44_15455</name>
</gene>
<keyword evidence="8 18" id="KW-0679">Respiratory chain</keyword>
<feature type="transmembrane region" description="Helical" evidence="19">
    <location>
        <begin position="431"/>
        <end position="453"/>
    </location>
</feature>
<keyword evidence="13 19" id="KW-1133">Transmembrane helix</keyword>
<evidence type="ECO:0000256" key="17">
    <source>
        <dbReference type="ARBA" id="ARBA00047816"/>
    </source>
</evidence>
<dbReference type="GO" id="GO:0005886">
    <property type="term" value="C:plasma membrane"/>
    <property type="evidence" value="ECO:0007669"/>
    <property type="project" value="UniProtKB-SubCell"/>
</dbReference>
<evidence type="ECO:0000256" key="5">
    <source>
        <dbReference type="ARBA" id="ARBA00022448"/>
    </source>
</evidence>
<proteinExistence type="inferred from homology"/>
<dbReference type="GO" id="GO:0016491">
    <property type="term" value="F:oxidoreductase activity"/>
    <property type="evidence" value="ECO:0007669"/>
    <property type="project" value="UniProtKB-KW"/>
</dbReference>
<comment type="pathway">
    <text evidence="2">Energy metabolism; oxidative phosphorylation.</text>
</comment>
<feature type="transmembrane region" description="Helical" evidence="19">
    <location>
        <begin position="658"/>
        <end position="684"/>
    </location>
</feature>
<evidence type="ECO:0000313" key="22">
    <source>
        <dbReference type="EMBL" id="QBQ55752.1"/>
    </source>
</evidence>
<keyword evidence="23" id="KW-1185">Reference proteome</keyword>
<feature type="transmembrane region" description="Helical" evidence="19">
    <location>
        <begin position="333"/>
        <end position="354"/>
    </location>
</feature>
<dbReference type="PANTHER" id="PTHR10422:SF35">
    <property type="entry name" value="CYTOCHROME BO(3) UBIQUINOL OXIDASE SUBUNIT 1"/>
    <property type="match status" value="1"/>
</dbReference>
<evidence type="ECO:0000256" key="4">
    <source>
        <dbReference type="ARBA" id="ARBA00012949"/>
    </source>
</evidence>
<feature type="domain" description="Cytochrome oxidase subunit I profile" evidence="21">
    <location>
        <begin position="22"/>
        <end position="536"/>
    </location>
</feature>
<dbReference type="Gene3D" id="1.20.120.80">
    <property type="entry name" value="Cytochrome c oxidase, subunit III, four-helix bundle"/>
    <property type="match status" value="1"/>
</dbReference>
<evidence type="ECO:0000256" key="10">
    <source>
        <dbReference type="ARBA" id="ARBA00022723"/>
    </source>
</evidence>
<dbReference type="GO" id="GO:0006119">
    <property type="term" value="P:oxidative phosphorylation"/>
    <property type="evidence" value="ECO:0007669"/>
    <property type="project" value="UniProtKB-UniPathway"/>
</dbReference>
<feature type="domain" description="Heme-copper oxidase subunit III family profile" evidence="20">
    <location>
        <begin position="578"/>
        <end position="835"/>
    </location>
</feature>
<dbReference type="GO" id="GO:0004129">
    <property type="term" value="F:cytochrome-c oxidase activity"/>
    <property type="evidence" value="ECO:0007669"/>
    <property type="project" value="UniProtKB-EC"/>
</dbReference>
<keyword evidence="7 18" id="KW-0349">Heme</keyword>
<dbReference type="NCBIfam" id="TIGR02891">
    <property type="entry name" value="CtaD_CoxA"/>
    <property type="match status" value="1"/>
</dbReference>
<evidence type="ECO:0000256" key="7">
    <source>
        <dbReference type="ARBA" id="ARBA00022617"/>
    </source>
</evidence>
<feature type="transmembrane region" description="Helical" evidence="19">
    <location>
        <begin position="473"/>
        <end position="498"/>
    </location>
</feature>
<dbReference type="Gene3D" id="1.20.210.10">
    <property type="entry name" value="Cytochrome c oxidase-like, subunit I domain"/>
    <property type="match status" value="1"/>
</dbReference>
<dbReference type="EC" id="7.1.1.9" evidence="4"/>
<keyword evidence="10" id="KW-0479">Metal-binding</keyword>
<evidence type="ECO:0000256" key="9">
    <source>
        <dbReference type="ARBA" id="ARBA00022692"/>
    </source>
</evidence>
<dbReference type="GO" id="GO:0015990">
    <property type="term" value="P:electron transport coupled proton transport"/>
    <property type="evidence" value="ECO:0007669"/>
    <property type="project" value="InterPro"/>
</dbReference>
<dbReference type="CDD" id="cd01662">
    <property type="entry name" value="Ubiquinol_Oxidase_I"/>
    <property type="match status" value="1"/>
</dbReference>
<evidence type="ECO:0000313" key="23">
    <source>
        <dbReference type="Proteomes" id="UP000294325"/>
    </source>
</evidence>
<feature type="transmembrane region" description="Helical" evidence="19">
    <location>
        <begin position="766"/>
        <end position="793"/>
    </location>
</feature>
<dbReference type="InterPro" id="IPR036927">
    <property type="entry name" value="Cyt_c_oxase-like_su1_sf"/>
</dbReference>
<dbReference type="FunFam" id="1.20.210.10:FF:000006">
    <property type="entry name" value="Cytochrome c oxidase subunit 1"/>
    <property type="match status" value="1"/>
</dbReference>
<feature type="transmembrane region" description="Helical" evidence="19">
    <location>
        <begin position="361"/>
        <end position="385"/>
    </location>
</feature>
<feature type="transmembrane region" description="Helical" evidence="19">
    <location>
        <begin position="41"/>
        <end position="61"/>
    </location>
</feature>
<dbReference type="Proteomes" id="UP000294325">
    <property type="component" value="Chromosome"/>
</dbReference>
<dbReference type="GO" id="GO:0046872">
    <property type="term" value="F:metal ion binding"/>
    <property type="evidence" value="ECO:0007669"/>
    <property type="project" value="UniProtKB-KW"/>
</dbReference>
<evidence type="ECO:0000256" key="3">
    <source>
        <dbReference type="ARBA" id="ARBA00009578"/>
    </source>
</evidence>
<name>A0A4P7C4H0_9GAMM</name>
<feature type="transmembrane region" description="Helical" evidence="19">
    <location>
        <begin position="292"/>
        <end position="313"/>
    </location>
</feature>
<feature type="transmembrane region" description="Helical" evidence="19">
    <location>
        <begin position="397"/>
        <end position="419"/>
    </location>
</feature>
<dbReference type="OrthoDB" id="9803294at2"/>
<evidence type="ECO:0000256" key="16">
    <source>
        <dbReference type="ARBA" id="ARBA00023136"/>
    </source>
</evidence>
<evidence type="ECO:0000256" key="8">
    <source>
        <dbReference type="ARBA" id="ARBA00022660"/>
    </source>
</evidence>
<evidence type="ECO:0000256" key="18">
    <source>
        <dbReference type="RuleBase" id="RU000370"/>
    </source>
</evidence>
<dbReference type="PROSITE" id="PS00077">
    <property type="entry name" value="COX1_CUB"/>
    <property type="match status" value="1"/>
</dbReference>
<feature type="transmembrane region" description="Helical" evidence="19">
    <location>
        <begin position="610"/>
        <end position="629"/>
    </location>
</feature>
<feature type="transmembrane region" description="Helical" evidence="19">
    <location>
        <begin position="81"/>
        <end position="105"/>
    </location>
</feature>
<feature type="transmembrane region" description="Helical" evidence="19">
    <location>
        <begin position="204"/>
        <end position="226"/>
    </location>
</feature>
<evidence type="ECO:0000256" key="2">
    <source>
        <dbReference type="ARBA" id="ARBA00004673"/>
    </source>
</evidence>
<comment type="similarity">
    <text evidence="3 18">Belongs to the heme-copper respiratory oxidase family.</text>
</comment>
<dbReference type="PROSITE" id="PS50855">
    <property type="entry name" value="COX1"/>
    <property type="match status" value="1"/>
</dbReference>
<dbReference type="GO" id="GO:0020037">
    <property type="term" value="F:heme binding"/>
    <property type="evidence" value="ECO:0007669"/>
    <property type="project" value="InterPro"/>
</dbReference>
<dbReference type="RefSeq" id="WP_134359009.1">
    <property type="nucleotide sequence ID" value="NZ_CP038033.1"/>
</dbReference>
<keyword evidence="15" id="KW-0186">Copper</keyword>
<sequence length="837" mass="93102">MKARQEDKALKKAQEERLLKVWAAPKGWSAVTAVNNTEIGLWYTIAAFLFLLFGGVLALLMRYQLAVPNNDFLGPETYNQIFTMHGSVMMFLVAVPFLEAVAVYLLPQFLGARDLPFPRLSAYGFWCYIIGGICVCASLFWLKAPSGGWFMYPPLTDQEHSPGIGADIWLLGLSFVEIASLAAAVELIVGVLKTRPPGMAINLMPLYAWYILATAGMILFAFPPLIAGDILLELQRAFDWPFFDPSRGGDPILWQHLFWIFGHPEVYIIFLPAVGVVAMIVPTFAQRPIVGYSWIVLAAVGTGFISFGLWVHHMYATGLPLISLSFFSAASEAVVIPTGVQIFAFIATLLLGRVKFETPMLFVTGFLLIFVIGGLSGVMVAIVPFDWQVHDSYFVVAHLHYTIIGGMLFPMFAALYYWMPVISGRKMLPRLGRWAFGLLFLGFNTAFFPMHFTGLLGMPRRVYTYPEGVGWDWLNLLSTVGAFTFAAGVLVVLSDVILHFRWGEKASRNPWNAGTLDWMMEIPPKEWGARSVPIVKTRYPLWEQENFLDDMDNGRFLIPDAPDLRRETIITSVIDAKPIQVLRVPGPSWWPLLTAVATGGFFIAATFHAWILAGVSALIAFIFILCWVWETAEIPDKDTINAGCGQVLPLYVSGSESVGWWAMFITLLGDGAAFISLVFVYFFFWTVNPAWPPPRYPPFALELPLIALAVLLTAGGLIAWAVISLSQGMTRRFQLAVGLGCAALITFTGLQLNWLQGTGLQPTEHAYPAIIWTLLLYHLLHVAVAFIMGLYGVVRYWAGRLGPSHPMDLQNTALFWYFTVLQGLITLAVVNLFPWAS</sequence>
<protein>
    <recommendedName>
        <fullName evidence="4">cytochrome-c oxidase</fullName>
        <ecNumber evidence="4">7.1.1.9</ecNumber>
    </recommendedName>
</protein>
<dbReference type="InterPro" id="IPR023616">
    <property type="entry name" value="Cyt_c_oxase-like_su1_dom"/>
</dbReference>
<keyword evidence="16 19" id="KW-0472">Membrane</keyword>
<evidence type="ECO:0000259" key="20">
    <source>
        <dbReference type="PROSITE" id="PS50253"/>
    </source>
</evidence>
<feature type="transmembrane region" description="Helical" evidence="19">
    <location>
        <begin position="266"/>
        <end position="285"/>
    </location>
</feature>
<keyword evidence="5 18" id="KW-0813">Transport</keyword>
<dbReference type="InterPro" id="IPR000298">
    <property type="entry name" value="Cyt_c_oxidase-like_su3"/>
</dbReference>
<keyword evidence="9 18" id="KW-0812">Transmembrane</keyword>
<dbReference type="PROSITE" id="PS50253">
    <property type="entry name" value="COX3"/>
    <property type="match status" value="1"/>
</dbReference>
<feature type="transmembrane region" description="Helical" evidence="19">
    <location>
        <begin position="125"/>
        <end position="142"/>
    </location>
</feature>
<evidence type="ECO:0000256" key="1">
    <source>
        <dbReference type="ARBA" id="ARBA00004651"/>
    </source>
</evidence>
<evidence type="ECO:0000256" key="15">
    <source>
        <dbReference type="ARBA" id="ARBA00023008"/>
    </source>
</evidence>
<dbReference type="InterPro" id="IPR000883">
    <property type="entry name" value="Cyt_C_Oxase_1"/>
</dbReference>
<feature type="transmembrane region" description="Helical" evidence="19">
    <location>
        <begin position="704"/>
        <end position="723"/>
    </location>
</feature>
<comment type="catalytic activity">
    <reaction evidence="17">
        <text>4 Fe(II)-[cytochrome c] + O2 + 8 H(+)(in) = 4 Fe(III)-[cytochrome c] + 2 H2O + 4 H(+)(out)</text>
        <dbReference type="Rhea" id="RHEA:11436"/>
        <dbReference type="Rhea" id="RHEA-COMP:10350"/>
        <dbReference type="Rhea" id="RHEA-COMP:14399"/>
        <dbReference type="ChEBI" id="CHEBI:15377"/>
        <dbReference type="ChEBI" id="CHEBI:15378"/>
        <dbReference type="ChEBI" id="CHEBI:15379"/>
        <dbReference type="ChEBI" id="CHEBI:29033"/>
        <dbReference type="ChEBI" id="CHEBI:29034"/>
        <dbReference type="EC" id="7.1.1.9"/>
    </reaction>
</comment>
<dbReference type="SUPFAM" id="SSF81452">
    <property type="entry name" value="Cytochrome c oxidase subunit III-like"/>
    <property type="match status" value="1"/>
</dbReference>
<dbReference type="InterPro" id="IPR013833">
    <property type="entry name" value="Cyt_c_oxidase_su3_a-hlx"/>
</dbReference>
<keyword evidence="22" id="KW-0560">Oxidoreductase</keyword>
<evidence type="ECO:0000256" key="14">
    <source>
        <dbReference type="ARBA" id="ARBA00023004"/>
    </source>
</evidence>
<accession>A0A4P7C4H0</accession>
<keyword evidence="12 18" id="KW-0249">Electron transport</keyword>
<comment type="subcellular location">
    <subcellularLocation>
        <location evidence="1">Cell membrane</location>
        <topology evidence="1">Multi-pass membrane protein</topology>
    </subcellularLocation>
</comment>
<evidence type="ECO:0000256" key="11">
    <source>
        <dbReference type="ARBA" id="ARBA00022967"/>
    </source>
</evidence>
<feature type="transmembrane region" description="Helical" evidence="19">
    <location>
        <begin position="587"/>
        <end position="604"/>
    </location>
</feature>
<reference evidence="22 23" key="1">
    <citation type="submission" date="2019-03" db="EMBL/GenBank/DDBJ databases">
        <title>The genome sequence of Nitrosococcus wardiae strain D1FHST reveals the archetypal metabolic capacity of ammonia-oxidizing Gammaproteobacteria.</title>
        <authorList>
            <person name="Wang L."/>
            <person name="Lim C.K."/>
            <person name="Hanson T.E."/>
            <person name="Dang H."/>
            <person name="Klotz M.G."/>
        </authorList>
    </citation>
    <scope>NUCLEOTIDE SEQUENCE [LARGE SCALE GENOMIC DNA]</scope>
    <source>
        <strain evidence="22 23">D1FHS</strain>
    </source>
</reference>
<evidence type="ECO:0000259" key="21">
    <source>
        <dbReference type="PROSITE" id="PS50855"/>
    </source>
</evidence>
<organism evidence="22 23">
    <name type="scientific">Nitrosococcus wardiae</name>
    <dbReference type="NCBI Taxonomy" id="1814290"/>
    <lineage>
        <taxon>Bacteria</taxon>
        <taxon>Pseudomonadati</taxon>
        <taxon>Pseudomonadota</taxon>
        <taxon>Gammaproteobacteria</taxon>
        <taxon>Chromatiales</taxon>
        <taxon>Chromatiaceae</taxon>
        <taxon>Nitrosococcus</taxon>
    </lineage>
</organism>
<feature type="transmembrane region" description="Helical" evidence="19">
    <location>
        <begin position="735"/>
        <end position="754"/>
    </location>
</feature>
<dbReference type="GO" id="GO:0022904">
    <property type="term" value="P:respiratory electron transport chain"/>
    <property type="evidence" value="ECO:0007669"/>
    <property type="project" value="InterPro"/>
</dbReference>
<dbReference type="SUPFAM" id="SSF81442">
    <property type="entry name" value="Cytochrome c oxidase subunit I-like"/>
    <property type="match status" value="1"/>
</dbReference>
<dbReference type="UniPathway" id="UPA00705"/>
<evidence type="ECO:0000256" key="13">
    <source>
        <dbReference type="ARBA" id="ARBA00022989"/>
    </source>
</evidence>
<evidence type="ECO:0000256" key="12">
    <source>
        <dbReference type="ARBA" id="ARBA00022982"/>
    </source>
</evidence>
<dbReference type="AlphaFoldDB" id="A0A4P7C4H0"/>
<keyword evidence="14" id="KW-0408">Iron</keyword>
<evidence type="ECO:0000256" key="19">
    <source>
        <dbReference type="SAM" id="Phobius"/>
    </source>
</evidence>
<dbReference type="InterPro" id="IPR035973">
    <property type="entry name" value="Cyt_c_oxidase_su3-like_sf"/>
</dbReference>
<dbReference type="InterPro" id="IPR023615">
    <property type="entry name" value="Cyt_c_Oxase_su1_BS"/>
</dbReference>
<feature type="transmembrane region" description="Helical" evidence="19">
    <location>
        <begin position="168"/>
        <end position="192"/>
    </location>
</feature>
<keyword evidence="11" id="KW-1278">Translocase</keyword>
<dbReference type="Pfam" id="PF00115">
    <property type="entry name" value="COX1"/>
    <property type="match status" value="1"/>
</dbReference>
<dbReference type="EMBL" id="CP038033">
    <property type="protein sequence ID" value="QBQ55752.1"/>
    <property type="molecule type" value="Genomic_DNA"/>
</dbReference>
<dbReference type="KEGG" id="nwr:E3U44_15455"/>
<dbReference type="PRINTS" id="PR01165">
    <property type="entry name" value="CYCOXIDASEI"/>
</dbReference>
<feature type="transmembrane region" description="Helical" evidence="19">
    <location>
        <begin position="814"/>
        <end position="836"/>
    </location>
</feature>
<evidence type="ECO:0000256" key="6">
    <source>
        <dbReference type="ARBA" id="ARBA00022475"/>
    </source>
</evidence>